<evidence type="ECO:0000313" key="2">
    <source>
        <dbReference type="EMBL" id="CCE95928.1"/>
    </source>
</evidence>
<dbReference type="AlphaFoldDB" id="G9A6P8"/>
<dbReference type="KEGG" id="sfh:SFHH103_01430"/>
<proteinExistence type="predicted"/>
<dbReference type="EMBL" id="HE616890">
    <property type="protein sequence ID" value="CCE95928.1"/>
    <property type="molecule type" value="Genomic_DNA"/>
</dbReference>
<protein>
    <submittedName>
        <fullName evidence="2">Uncharacterized protein</fullName>
    </submittedName>
</protein>
<feature type="region of interest" description="Disordered" evidence="1">
    <location>
        <begin position="15"/>
        <end position="43"/>
    </location>
</feature>
<organism evidence="2 3">
    <name type="scientific">Sinorhizobium fredii (strain HH103)</name>
    <dbReference type="NCBI Taxonomy" id="1117943"/>
    <lineage>
        <taxon>Bacteria</taxon>
        <taxon>Pseudomonadati</taxon>
        <taxon>Pseudomonadota</taxon>
        <taxon>Alphaproteobacteria</taxon>
        <taxon>Hyphomicrobiales</taxon>
        <taxon>Rhizobiaceae</taxon>
        <taxon>Sinorhizobium/Ensifer group</taxon>
        <taxon>Sinorhizobium</taxon>
    </lineage>
</organism>
<accession>G9A6P8</accession>
<sequence length="43" mass="4581">MLQPRAFNASLGLAARRPPLTGRLTPVVPGKLNGSPRNDLTAR</sequence>
<name>G9A6P8_SINF1</name>
<gene>
    <name evidence="2" type="ordered locus">SFHH103_01430</name>
</gene>
<reference evidence="2 3" key="1">
    <citation type="journal article" date="2012" name="J. Bacteriol.">
        <title>Genome sequence of the soybean symbiont Sinorhizobium fredii HH103.</title>
        <authorList>
            <person name="Weidner S."/>
            <person name="Becker A."/>
            <person name="Bonilla I."/>
            <person name="Jaenicke S."/>
            <person name="Lloret J."/>
            <person name="Margaret I."/>
            <person name="Puhler A."/>
            <person name="Ruiz-Sainz J.E."/>
            <person name="Schneiker-Bekel S."/>
            <person name="Szczepanowski R."/>
            <person name="Vinardell J.M."/>
            <person name="Zehner S."/>
            <person name="Gottfert M."/>
        </authorList>
    </citation>
    <scope>NUCLEOTIDE SEQUENCE [LARGE SCALE GENOMIC DNA]</scope>
    <source>
        <strain evidence="2 3">HH103</strain>
    </source>
</reference>
<dbReference type="Proteomes" id="UP000007735">
    <property type="component" value="Chromosome"/>
</dbReference>
<dbReference type="HOGENOM" id="CLU_3238655_0_0_5"/>
<evidence type="ECO:0000256" key="1">
    <source>
        <dbReference type="SAM" id="MobiDB-lite"/>
    </source>
</evidence>
<evidence type="ECO:0000313" key="3">
    <source>
        <dbReference type="Proteomes" id="UP000007735"/>
    </source>
</evidence>